<reference evidence="14" key="1">
    <citation type="submission" date="2019-11" db="EMBL/GenBank/DDBJ databases">
        <title>Complete genome sequence of Corynebacterium kalinowskii 1959, a novel Corynebacterium species isolated from soil of a small paddock in Vilsendorf, Germany.</title>
        <authorList>
            <person name="Schaffert L."/>
            <person name="Ruwe M."/>
            <person name="Milse J."/>
            <person name="Hanuschka K."/>
            <person name="Ortseifen V."/>
            <person name="Droste J."/>
            <person name="Brandt D."/>
            <person name="Schlueter L."/>
            <person name="Kutter Y."/>
            <person name="Vinke S."/>
            <person name="Viehoefer P."/>
            <person name="Jacob L."/>
            <person name="Luebke N.-C."/>
            <person name="Schulte-Berndt E."/>
            <person name="Hain C."/>
            <person name="Linder M."/>
            <person name="Schmidt P."/>
            <person name="Wollenschlaeger L."/>
            <person name="Luttermann T."/>
            <person name="Thieme E."/>
            <person name="Hassa J."/>
            <person name="Haak M."/>
            <person name="Wittchen M."/>
            <person name="Mentz A."/>
            <person name="Persicke M."/>
            <person name="Busche T."/>
            <person name="Ruckert C."/>
        </authorList>
    </citation>
    <scope>NUCLEOTIDE SEQUENCE [LARGE SCALE GENOMIC DNA]</scope>
    <source>
        <strain evidence="14">1959</strain>
    </source>
</reference>
<dbReference type="RefSeq" id="WP_156191537.1">
    <property type="nucleotide sequence ID" value="NZ_CP046452.1"/>
</dbReference>
<dbReference type="Gene3D" id="3.30.70.260">
    <property type="match status" value="1"/>
</dbReference>
<dbReference type="FunFam" id="3.30.70.260:FF:000012">
    <property type="entry name" value="Prephenate dehydratase"/>
    <property type="match status" value="1"/>
</dbReference>
<evidence type="ECO:0000256" key="4">
    <source>
        <dbReference type="ARBA" id="ARBA00022605"/>
    </source>
</evidence>
<dbReference type="Pfam" id="PF00800">
    <property type="entry name" value="PDT"/>
    <property type="match status" value="1"/>
</dbReference>
<evidence type="ECO:0000259" key="12">
    <source>
        <dbReference type="PROSITE" id="PS51671"/>
    </source>
</evidence>
<dbReference type="AlphaFoldDB" id="A0A6B8VMW8"/>
<evidence type="ECO:0000256" key="3">
    <source>
        <dbReference type="ARBA" id="ARBA00021872"/>
    </source>
</evidence>
<proteinExistence type="predicted"/>
<evidence type="ECO:0000313" key="14">
    <source>
        <dbReference type="Proteomes" id="UP000427071"/>
    </source>
</evidence>
<feature type="domain" description="Prephenate dehydratase" evidence="11">
    <location>
        <begin position="4"/>
        <end position="173"/>
    </location>
</feature>
<dbReference type="Gene3D" id="3.40.190.10">
    <property type="entry name" value="Periplasmic binding protein-like II"/>
    <property type="match status" value="2"/>
</dbReference>
<evidence type="ECO:0000256" key="5">
    <source>
        <dbReference type="ARBA" id="ARBA00023141"/>
    </source>
</evidence>
<feature type="domain" description="ACT" evidence="12">
    <location>
        <begin position="187"/>
        <end position="264"/>
    </location>
</feature>
<protein>
    <recommendedName>
        <fullName evidence="3 10">Prephenate dehydratase</fullName>
        <shortName evidence="10">PDT</shortName>
        <ecNumber evidence="2 10">4.2.1.51</ecNumber>
    </recommendedName>
</protein>
<dbReference type="UniPathway" id="UPA00121">
    <property type="reaction ID" value="UER00345"/>
</dbReference>
<dbReference type="NCBIfam" id="NF008865">
    <property type="entry name" value="PRK11898.1"/>
    <property type="match status" value="1"/>
</dbReference>
<organism evidence="13 14">
    <name type="scientific">Corynebacterium kalinowskii</name>
    <dbReference type="NCBI Taxonomy" id="2675216"/>
    <lineage>
        <taxon>Bacteria</taxon>
        <taxon>Bacillati</taxon>
        <taxon>Actinomycetota</taxon>
        <taxon>Actinomycetes</taxon>
        <taxon>Mycobacteriales</taxon>
        <taxon>Corynebacteriaceae</taxon>
        <taxon>Corynebacterium</taxon>
    </lineage>
</organism>
<dbReference type="PANTHER" id="PTHR21022">
    <property type="entry name" value="PREPHENATE DEHYDRATASE P PROTEIN"/>
    <property type="match status" value="1"/>
</dbReference>
<dbReference type="InterPro" id="IPR045865">
    <property type="entry name" value="ACT-like_dom_sf"/>
</dbReference>
<evidence type="ECO:0000256" key="2">
    <source>
        <dbReference type="ARBA" id="ARBA00013147"/>
    </source>
</evidence>
<dbReference type="Pfam" id="PF01842">
    <property type="entry name" value="ACT"/>
    <property type="match status" value="1"/>
</dbReference>
<evidence type="ECO:0000256" key="8">
    <source>
        <dbReference type="ARBA" id="ARBA00047848"/>
    </source>
</evidence>
<dbReference type="PROSITE" id="PS51171">
    <property type="entry name" value="PREPHENATE_DEHYDR_3"/>
    <property type="match status" value="1"/>
</dbReference>
<dbReference type="CDD" id="cd13632">
    <property type="entry name" value="PBP2_Aa-PDT_like"/>
    <property type="match status" value="1"/>
</dbReference>
<evidence type="ECO:0000256" key="6">
    <source>
        <dbReference type="ARBA" id="ARBA00023222"/>
    </source>
</evidence>
<dbReference type="PANTHER" id="PTHR21022:SF19">
    <property type="entry name" value="PREPHENATE DEHYDRATASE-RELATED"/>
    <property type="match status" value="1"/>
</dbReference>
<name>A0A6B8VMW8_9CORY</name>
<comment type="pathway">
    <text evidence="1 10">Amino-acid biosynthesis; L-phenylalanine biosynthesis; phenylpyruvate from prephenate: step 1/1.</text>
</comment>
<keyword evidence="6 10" id="KW-0584">Phenylalanine biosynthesis</keyword>
<dbReference type="PIRSF" id="PIRSF001500">
    <property type="entry name" value="Chor_mut_pdt_Ppr"/>
    <property type="match status" value="1"/>
</dbReference>
<gene>
    <name evidence="10 13" type="primary">pheA</name>
    <name evidence="13" type="ORF">CKALI_01005</name>
</gene>
<accession>A0A6B8VMW8</accession>
<dbReference type="GO" id="GO:0004664">
    <property type="term" value="F:prephenate dehydratase activity"/>
    <property type="evidence" value="ECO:0007669"/>
    <property type="project" value="UniProtKB-UniRule"/>
</dbReference>
<keyword evidence="14" id="KW-1185">Reference proteome</keyword>
<dbReference type="GO" id="GO:0009094">
    <property type="term" value="P:L-phenylalanine biosynthetic process"/>
    <property type="evidence" value="ECO:0007669"/>
    <property type="project" value="UniProtKB-UniPathway"/>
</dbReference>
<evidence type="ECO:0000256" key="7">
    <source>
        <dbReference type="ARBA" id="ARBA00023239"/>
    </source>
</evidence>
<dbReference type="CDD" id="cd04905">
    <property type="entry name" value="ACT_CM-PDT"/>
    <property type="match status" value="1"/>
</dbReference>
<dbReference type="Proteomes" id="UP000427071">
    <property type="component" value="Chromosome"/>
</dbReference>
<dbReference type="EMBL" id="CP046452">
    <property type="protein sequence ID" value="QGU01101.1"/>
    <property type="molecule type" value="Genomic_DNA"/>
</dbReference>
<dbReference type="EC" id="4.2.1.51" evidence="2 10"/>
<dbReference type="PROSITE" id="PS51671">
    <property type="entry name" value="ACT"/>
    <property type="match status" value="1"/>
</dbReference>
<dbReference type="PROSITE" id="PS00857">
    <property type="entry name" value="PREPHENATE_DEHYDR_1"/>
    <property type="match status" value="1"/>
</dbReference>
<dbReference type="InterPro" id="IPR001086">
    <property type="entry name" value="Preph_deHydtase"/>
</dbReference>
<keyword evidence="4 10" id="KW-0028">Amino-acid biosynthesis</keyword>
<comment type="catalytic activity">
    <reaction evidence="8 10">
        <text>prephenate + H(+) = 3-phenylpyruvate + CO2 + H2O</text>
        <dbReference type="Rhea" id="RHEA:21648"/>
        <dbReference type="ChEBI" id="CHEBI:15377"/>
        <dbReference type="ChEBI" id="CHEBI:15378"/>
        <dbReference type="ChEBI" id="CHEBI:16526"/>
        <dbReference type="ChEBI" id="CHEBI:18005"/>
        <dbReference type="ChEBI" id="CHEBI:29934"/>
        <dbReference type="EC" id="4.2.1.51"/>
    </reaction>
</comment>
<dbReference type="SUPFAM" id="SSF53850">
    <property type="entry name" value="Periplasmic binding protein-like II"/>
    <property type="match status" value="1"/>
</dbReference>
<dbReference type="SUPFAM" id="SSF55021">
    <property type="entry name" value="ACT-like"/>
    <property type="match status" value="1"/>
</dbReference>
<feature type="site" description="Essential for prephenate dehydratase activity" evidence="9">
    <location>
        <position position="166"/>
    </location>
</feature>
<evidence type="ECO:0000256" key="9">
    <source>
        <dbReference type="PIRSR" id="PIRSR001500-2"/>
    </source>
</evidence>
<keyword evidence="7 10" id="KW-0456">Lyase</keyword>
<evidence type="ECO:0000259" key="11">
    <source>
        <dbReference type="PROSITE" id="PS51171"/>
    </source>
</evidence>
<keyword evidence="5 10" id="KW-0057">Aromatic amino acid biosynthesis</keyword>
<sequence>MSITVAYLGPKGTFTEMAALRLMPDAELVPVGSPAEAIAAGTDFAVVAIENSVDGPVTPTFDALASDDTTQIYRETDIEVAFSVLRRGDSGTKTFATHPVAWQQVKGWVGENLPGIKFVPASSNADAARMVAEGEADYAAAPARAAELYGLETVAQDIADVKGARTRFVVVGKRGKPTARTGNDRTSVAFTLPNEPGSLARALNEFALRGVDLTRIESRPTRTNFGTYRFYADLKGHIDDIPVAEALRALYLHAEHMHFLGSWPAATEPAGDTGTDVLARIAAADTYVKQLRTGDY</sequence>
<dbReference type="InterPro" id="IPR002912">
    <property type="entry name" value="ACT_dom"/>
</dbReference>
<evidence type="ECO:0000313" key="13">
    <source>
        <dbReference type="EMBL" id="QGU01101.1"/>
    </source>
</evidence>
<dbReference type="GO" id="GO:0005737">
    <property type="term" value="C:cytoplasm"/>
    <property type="evidence" value="ECO:0007669"/>
    <property type="project" value="TreeGrafter"/>
</dbReference>
<evidence type="ECO:0000256" key="10">
    <source>
        <dbReference type="RuleBase" id="RU361254"/>
    </source>
</evidence>
<dbReference type="InterPro" id="IPR018528">
    <property type="entry name" value="Preph_deHydtase_CS"/>
</dbReference>
<evidence type="ECO:0000256" key="1">
    <source>
        <dbReference type="ARBA" id="ARBA00004741"/>
    </source>
</evidence>
<dbReference type="PROSITE" id="PS00858">
    <property type="entry name" value="PREPHENATE_DEHYDR_2"/>
    <property type="match status" value="1"/>
</dbReference>
<dbReference type="InterPro" id="IPR008242">
    <property type="entry name" value="Chor_mutase/pphenate_deHydtase"/>
</dbReference>
<dbReference type="KEGG" id="ckw:CKALI_01005"/>